<dbReference type="STRING" id="747365.Thena_1459"/>
<dbReference type="AlphaFoldDB" id="M1E5G2"/>
<dbReference type="InterPro" id="IPR001650">
    <property type="entry name" value="Helicase_C-like"/>
</dbReference>
<keyword evidence="1" id="KW-0378">Hydrolase</keyword>
<dbReference type="PANTHER" id="PTHR45766:SF6">
    <property type="entry name" value="SWI_SNF-RELATED MATRIX-ASSOCIATED ACTIN-DEPENDENT REGULATOR OF CHROMATIN SUBFAMILY A-LIKE PROTEIN 1"/>
    <property type="match status" value="1"/>
</dbReference>
<feature type="domain" description="Helicase ATP-binding" evidence="2">
    <location>
        <begin position="282"/>
        <end position="420"/>
    </location>
</feature>
<dbReference type="GO" id="GO:0004386">
    <property type="term" value="F:helicase activity"/>
    <property type="evidence" value="ECO:0007669"/>
    <property type="project" value="UniProtKB-KW"/>
</dbReference>
<dbReference type="PROSITE" id="PS51192">
    <property type="entry name" value="HELICASE_ATP_BIND_1"/>
    <property type="match status" value="1"/>
</dbReference>
<dbReference type="SMART" id="SM00487">
    <property type="entry name" value="DEXDc"/>
    <property type="match status" value="1"/>
</dbReference>
<dbReference type="GO" id="GO:0016787">
    <property type="term" value="F:hydrolase activity"/>
    <property type="evidence" value="ECO:0007669"/>
    <property type="project" value="UniProtKB-KW"/>
</dbReference>
<reference evidence="4 5" key="1">
    <citation type="submission" date="2011-04" db="EMBL/GenBank/DDBJ databases">
        <title>The complete genome of Thermodesulfobium narugense DSM 14796.</title>
        <authorList>
            <consortium name="US DOE Joint Genome Institute (JGI-PGF)"/>
            <person name="Lucas S."/>
            <person name="Han J."/>
            <person name="Lapidus A."/>
            <person name="Bruce D."/>
            <person name="Goodwin L."/>
            <person name="Pitluck S."/>
            <person name="Peters L."/>
            <person name="Kyrpides N."/>
            <person name="Mavromatis K."/>
            <person name="Pagani I."/>
            <person name="Ivanova N."/>
            <person name="Ovchinnikova G."/>
            <person name="Zhang X."/>
            <person name="Saunders L."/>
            <person name="Detter J.C."/>
            <person name="Tapia R."/>
            <person name="Han C."/>
            <person name="Land M."/>
            <person name="Hauser L."/>
            <person name="Markowitz V."/>
            <person name="Cheng J.-F."/>
            <person name="Hugenholtz P."/>
            <person name="Woyke T."/>
            <person name="Wu D."/>
            <person name="Spring S."/>
            <person name="Schroeder M."/>
            <person name="Brambilla E."/>
            <person name="Klenk H.-P."/>
            <person name="Eisen J.A."/>
        </authorList>
    </citation>
    <scope>NUCLEOTIDE SEQUENCE [LARGE SCALE GENOMIC DNA]</scope>
    <source>
        <strain evidence="4 5">DSM 14796</strain>
    </source>
</reference>
<dbReference type="eggNOG" id="COG0553">
    <property type="taxonomic scope" value="Bacteria"/>
</dbReference>
<sequence length="1080" mass="126437">MIFTGKKILNKYLNKFKIMTKNYIIRGIKINTDLTFITNENGQSLLERFKVLIKDAEFFDCLVGYFYTSGFHNLYEAFVKTKRIRILIGIGTDKKTHELIRSYHHVKEVYSDEVKEEIEDSENKYEVEKGIELFKEWLKSGKIQIKAYPERNLHAKLYIMSFSESDRDAGRVITGSSNFSQSGLSNNLEFNVELKNVSDYKFAKEKFEELWENSVDVSEDYITTIEQKTWLRNDISPYELFLKFLYEYFKRDLEESGELYNLELPNNFLQLEYQKQAVINARRILEEYGGVFLSDVVGLGKTYMAAMLASQLDGRTLILASPVLINPKNPGSWVNVFREFNLKFDTESIGQLKRVKETYNLDKYKNIIIDESHKFRTEDTVSYTLLSEICRGKRIILVSATPYNNSPQDILSQIKLFQSPRKSTIPGIIDLESFFNNLKKKLKSIDKKENPEKYIEAVKENAYLIREKILKYLMIRRTRSEIEKYFPKDLEKNKLKFPQVNDPIALFYELNDEENKIFDETIRLITKQISYARYTPLLYLKSKDLSIIEKYGQLNMGTFMKVLLVKRLESSFHAFRLTIDRFIDNYKKFIDEFKKGNVYISKKYTNKIFEYIENDDDEAIQKLIEEDKAERYSSDEFEERFKEDLERDYETFSKIKTMWGRISRDPKLKKLLEQLKTNKILKDKKLIIFSESKDTVNYIAEKIENDLNKKILVFSSSSSEKIKDIVIENFDANSNNQKDEYNILISTEVLSEGVNLHRSNVIINYDIPWNPTRMMQRVGRINRVGTKFDELFVFNFFPTQQSNDQIKLQEIAKSKIEAFLTLLGDDAAVLTEDEPIGSHELFGKLTSKTTITGESEIEESELKYFRILQDIREKNPDLFQKIKYLPKKARSAKISHKKSGLLTYFRKGKVEKFYLAKRGESTELDFMSAASLLESAPEDLRVKLPENFYDLLNLNTEQFSQTLNSTEPMPTRRGRDKSLTILRYLKAIDKTPLTDTQEQYIETLQEKLENGEIPKKTLTKILQSIENLKEQKVNSLKILGAIQSALPERLLKEHYSSSSSDEDISNKTEVILSMYLKEGQ</sequence>
<evidence type="ECO:0000256" key="1">
    <source>
        <dbReference type="ARBA" id="ARBA00022801"/>
    </source>
</evidence>
<evidence type="ECO:0000313" key="5">
    <source>
        <dbReference type="Proteomes" id="UP000011765"/>
    </source>
</evidence>
<dbReference type="InterPro" id="IPR049730">
    <property type="entry name" value="SNF2/RAD54-like_C"/>
</dbReference>
<dbReference type="HOGENOM" id="CLU_008466_1_0_9"/>
<feature type="domain" description="Helicase C-terminal" evidence="3">
    <location>
        <begin position="667"/>
        <end position="827"/>
    </location>
</feature>
<gene>
    <name evidence="4" type="ORF">Thena_1459</name>
</gene>
<accession>M1E5G2</accession>
<protein>
    <submittedName>
        <fullName evidence="4">Helicase domain-containing protein</fullName>
    </submittedName>
</protein>
<dbReference type="Proteomes" id="UP000011765">
    <property type="component" value="Chromosome"/>
</dbReference>
<dbReference type="CDD" id="cd18793">
    <property type="entry name" value="SF2_C_SNF"/>
    <property type="match status" value="1"/>
</dbReference>
<dbReference type="Pfam" id="PF13091">
    <property type="entry name" value="PLDc_2"/>
    <property type="match status" value="1"/>
</dbReference>
<dbReference type="Pfam" id="PF00271">
    <property type="entry name" value="Helicase_C"/>
    <property type="match status" value="1"/>
</dbReference>
<name>M1E5G2_9BACT</name>
<proteinExistence type="predicted"/>
<dbReference type="InterPro" id="IPR025202">
    <property type="entry name" value="PLD-like_dom"/>
</dbReference>
<dbReference type="SUPFAM" id="SSF56024">
    <property type="entry name" value="Phospholipase D/nuclease"/>
    <property type="match status" value="1"/>
</dbReference>
<dbReference type="Gene3D" id="3.30.870.10">
    <property type="entry name" value="Endonuclease Chain A"/>
    <property type="match status" value="1"/>
</dbReference>
<dbReference type="PANTHER" id="PTHR45766">
    <property type="entry name" value="DNA ANNEALING HELICASE AND ENDONUCLEASE ZRANB3 FAMILY MEMBER"/>
    <property type="match status" value="1"/>
</dbReference>
<evidence type="ECO:0000259" key="2">
    <source>
        <dbReference type="PROSITE" id="PS51192"/>
    </source>
</evidence>
<keyword evidence="4" id="KW-0067">ATP-binding</keyword>
<evidence type="ECO:0000313" key="4">
    <source>
        <dbReference type="EMBL" id="AEE15072.1"/>
    </source>
</evidence>
<dbReference type="CDD" id="cd09178">
    <property type="entry name" value="PLDc_N_Snf2_like"/>
    <property type="match status" value="1"/>
</dbReference>
<dbReference type="SMART" id="SM00490">
    <property type="entry name" value="HELICc"/>
    <property type="match status" value="1"/>
</dbReference>
<keyword evidence="4" id="KW-0347">Helicase</keyword>
<dbReference type="InterPro" id="IPR014001">
    <property type="entry name" value="Helicase_ATP-bd"/>
</dbReference>
<keyword evidence="5" id="KW-1185">Reference proteome</keyword>
<dbReference type="SUPFAM" id="SSF52540">
    <property type="entry name" value="P-loop containing nucleoside triphosphate hydrolases"/>
    <property type="match status" value="2"/>
</dbReference>
<dbReference type="InterPro" id="IPR027417">
    <property type="entry name" value="P-loop_NTPase"/>
</dbReference>
<dbReference type="GO" id="GO:0005524">
    <property type="term" value="F:ATP binding"/>
    <property type="evidence" value="ECO:0007669"/>
    <property type="project" value="InterPro"/>
</dbReference>
<dbReference type="EMBL" id="CP002690">
    <property type="protein sequence ID" value="AEE15072.1"/>
    <property type="molecule type" value="Genomic_DNA"/>
</dbReference>
<dbReference type="Pfam" id="PF00176">
    <property type="entry name" value="SNF2-rel_dom"/>
    <property type="match status" value="1"/>
</dbReference>
<dbReference type="PROSITE" id="PS51194">
    <property type="entry name" value="HELICASE_CTER"/>
    <property type="match status" value="1"/>
</dbReference>
<keyword evidence="4" id="KW-0547">Nucleotide-binding</keyword>
<dbReference type="KEGG" id="tnr:Thena_1459"/>
<dbReference type="Gene3D" id="3.40.50.300">
    <property type="entry name" value="P-loop containing nucleotide triphosphate hydrolases"/>
    <property type="match status" value="2"/>
</dbReference>
<dbReference type="eggNOG" id="COG3886">
    <property type="taxonomic scope" value="Bacteria"/>
</dbReference>
<organism evidence="4 5">
    <name type="scientific">Thermodesulfobium narugense DSM 14796</name>
    <dbReference type="NCBI Taxonomy" id="747365"/>
    <lineage>
        <taxon>Bacteria</taxon>
        <taxon>Pseudomonadati</taxon>
        <taxon>Thermodesulfobiota</taxon>
        <taxon>Thermodesulfobiia</taxon>
        <taxon>Thermodesulfobiales</taxon>
        <taxon>Thermodesulfobiaceae</taxon>
        <taxon>Thermodesulfobium</taxon>
    </lineage>
</organism>
<evidence type="ECO:0000259" key="3">
    <source>
        <dbReference type="PROSITE" id="PS51194"/>
    </source>
</evidence>
<dbReference type="InterPro" id="IPR000330">
    <property type="entry name" value="SNF2_N"/>
</dbReference>